<dbReference type="InterPro" id="IPR027359">
    <property type="entry name" value="Volt_channel_dom_sf"/>
</dbReference>
<dbReference type="SUPFAM" id="SSF81324">
    <property type="entry name" value="Voltage-gated potassium channels"/>
    <property type="match status" value="1"/>
</dbReference>
<evidence type="ECO:0000313" key="7">
    <source>
        <dbReference type="EMBL" id="GAA2796574.1"/>
    </source>
</evidence>
<reference evidence="7 8" key="1">
    <citation type="journal article" date="2019" name="Int. J. Syst. Evol. Microbiol.">
        <title>The Global Catalogue of Microorganisms (GCM) 10K type strain sequencing project: providing services to taxonomists for standard genome sequencing and annotation.</title>
        <authorList>
            <consortium name="The Broad Institute Genomics Platform"/>
            <consortium name="The Broad Institute Genome Sequencing Center for Infectious Disease"/>
            <person name="Wu L."/>
            <person name="Ma J."/>
        </authorList>
    </citation>
    <scope>NUCLEOTIDE SEQUENCE [LARGE SCALE GENOMIC DNA]</scope>
    <source>
        <strain evidence="7 8">JCM 9383</strain>
    </source>
</reference>
<organism evidence="7 8">
    <name type="scientific">Saccharopolyspora taberi</name>
    <dbReference type="NCBI Taxonomy" id="60895"/>
    <lineage>
        <taxon>Bacteria</taxon>
        <taxon>Bacillati</taxon>
        <taxon>Actinomycetota</taxon>
        <taxon>Actinomycetes</taxon>
        <taxon>Pseudonocardiales</taxon>
        <taxon>Pseudonocardiaceae</taxon>
        <taxon>Saccharopolyspora</taxon>
    </lineage>
</organism>
<dbReference type="Proteomes" id="UP001500979">
    <property type="component" value="Unassembled WGS sequence"/>
</dbReference>
<dbReference type="EMBL" id="BAAAUX010000014">
    <property type="protein sequence ID" value="GAA2796574.1"/>
    <property type="molecule type" value="Genomic_DNA"/>
</dbReference>
<evidence type="ECO:0000256" key="1">
    <source>
        <dbReference type="ARBA" id="ARBA00004141"/>
    </source>
</evidence>
<accession>A0ABN3VF65</accession>
<dbReference type="PANTHER" id="PTHR10037:SF62">
    <property type="entry name" value="SODIUM CHANNEL PROTEIN 60E"/>
    <property type="match status" value="1"/>
</dbReference>
<sequence length="271" mass="29852">MNLRERLHSMFESAGFQWLITSVIVVNSIALGCETSPVLVSRYGDVIGLIDSTALAVFAVEIAAKIYAYGPDFFRDRWNLFDFAIVSLSLLPASAAFSVVRSLRILRALRLLSTVPSMRRIVAALLSALPGVVSIVGLLVLVLYVAGVMATKLFAGADAERFGDLGTSLLTLFQIMTGDGWADILRGLMDQRPLAWIFFVGYILISSFTVLNLFIAVVVNAMESQITDERAPSIPAPRTHDDVELLAELRALRQELRELRERPDLPQPEDV</sequence>
<keyword evidence="4 5" id="KW-0472">Membrane</keyword>
<keyword evidence="3 5" id="KW-1133">Transmembrane helix</keyword>
<keyword evidence="2 5" id="KW-0812">Transmembrane</keyword>
<protein>
    <recommendedName>
        <fullName evidence="6">Ion transport domain-containing protein</fullName>
    </recommendedName>
</protein>
<dbReference type="InterPro" id="IPR043203">
    <property type="entry name" value="VGCC_Ca_Na"/>
</dbReference>
<feature type="transmembrane region" description="Helical" evidence="5">
    <location>
        <begin position="121"/>
        <end position="145"/>
    </location>
</feature>
<dbReference type="InterPro" id="IPR005821">
    <property type="entry name" value="Ion_trans_dom"/>
</dbReference>
<gene>
    <name evidence="7" type="ORF">GCM10010470_34630</name>
</gene>
<dbReference type="Pfam" id="PF00520">
    <property type="entry name" value="Ion_trans"/>
    <property type="match status" value="1"/>
</dbReference>
<feature type="transmembrane region" description="Helical" evidence="5">
    <location>
        <begin position="80"/>
        <end position="100"/>
    </location>
</feature>
<dbReference type="PROSITE" id="PS51257">
    <property type="entry name" value="PROKAR_LIPOPROTEIN"/>
    <property type="match status" value="1"/>
</dbReference>
<evidence type="ECO:0000256" key="4">
    <source>
        <dbReference type="ARBA" id="ARBA00023136"/>
    </source>
</evidence>
<proteinExistence type="predicted"/>
<evidence type="ECO:0000256" key="3">
    <source>
        <dbReference type="ARBA" id="ARBA00022989"/>
    </source>
</evidence>
<feature type="transmembrane region" description="Helical" evidence="5">
    <location>
        <begin position="194"/>
        <end position="219"/>
    </location>
</feature>
<dbReference type="Gene3D" id="1.20.120.350">
    <property type="entry name" value="Voltage-gated potassium channels. Chain C"/>
    <property type="match status" value="1"/>
</dbReference>
<keyword evidence="8" id="KW-1185">Reference proteome</keyword>
<feature type="transmembrane region" description="Helical" evidence="5">
    <location>
        <begin position="46"/>
        <end position="68"/>
    </location>
</feature>
<comment type="subcellular location">
    <subcellularLocation>
        <location evidence="1">Membrane</location>
        <topology evidence="1">Multi-pass membrane protein</topology>
    </subcellularLocation>
</comment>
<name>A0ABN3VF65_9PSEU</name>
<evidence type="ECO:0000259" key="6">
    <source>
        <dbReference type="Pfam" id="PF00520"/>
    </source>
</evidence>
<evidence type="ECO:0000313" key="8">
    <source>
        <dbReference type="Proteomes" id="UP001500979"/>
    </source>
</evidence>
<evidence type="ECO:0000256" key="2">
    <source>
        <dbReference type="ARBA" id="ARBA00022692"/>
    </source>
</evidence>
<dbReference type="RefSeq" id="WP_344680862.1">
    <property type="nucleotide sequence ID" value="NZ_BAAAUX010000014.1"/>
</dbReference>
<evidence type="ECO:0000256" key="5">
    <source>
        <dbReference type="SAM" id="Phobius"/>
    </source>
</evidence>
<comment type="caution">
    <text evidence="7">The sequence shown here is derived from an EMBL/GenBank/DDBJ whole genome shotgun (WGS) entry which is preliminary data.</text>
</comment>
<dbReference type="Gene3D" id="1.10.287.70">
    <property type="match status" value="1"/>
</dbReference>
<feature type="transmembrane region" description="Helical" evidence="5">
    <location>
        <begin position="15"/>
        <end position="34"/>
    </location>
</feature>
<dbReference type="PANTHER" id="PTHR10037">
    <property type="entry name" value="VOLTAGE-GATED CATION CHANNEL CALCIUM AND SODIUM"/>
    <property type="match status" value="1"/>
</dbReference>
<feature type="domain" description="Ion transport" evidence="6">
    <location>
        <begin position="16"/>
        <end position="225"/>
    </location>
</feature>